<proteinExistence type="predicted"/>
<dbReference type="GO" id="GO:0043164">
    <property type="term" value="P:Gram-negative-bacterium-type cell wall biogenesis"/>
    <property type="evidence" value="ECO:0007669"/>
    <property type="project" value="TreeGrafter"/>
</dbReference>
<keyword evidence="1" id="KW-1133">Transmembrane helix</keyword>
<feature type="transmembrane region" description="Helical" evidence="1">
    <location>
        <begin position="12"/>
        <end position="28"/>
    </location>
</feature>
<dbReference type="STRING" id="381751.SAMN05444391_0355"/>
<gene>
    <name evidence="3" type="ORF">SAMN05444391_0355</name>
</gene>
<dbReference type="GO" id="GO:0005886">
    <property type="term" value="C:plasma membrane"/>
    <property type="evidence" value="ECO:0007669"/>
    <property type="project" value="TreeGrafter"/>
</dbReference>
<keyword evidence="4" id="KW-1185">Reference proteome</keyword>
<feature type="domain" description="DUF218" evidence="2">
    <location>
        <begin position="76"/>
        <end position="232"/>
    </location>
</feature>
<dbReference type="Gene3D" id="3.40.50.620">
    <property type="entry name" value="HUPs"/>
    <property type="match status" value="1"/>
</dbReference>
<evidence type="ECO:0000259" key="2">
    <source>
        <dbReference type="Pfam" id="PF02698"/>
    </source>
</evidence>
<reference evidence="3 4" key="1">
    <citation type="submission" date="2016-11" db="EMBL/GenBank/DDBJ databases">
        <authorList>
            <person name="Jaros S."/>
            <person name="Januszkiewicz K."/>
            <person name="Wedrychowicz H."/>
        </authorList>
    </citation>
    <scope>NUCLEOTIDE SEQUENCE [LARGE SCALE GENOMIC DNA]</scope>
    <source>
        <strain evidence="3 4">DSM 19557</strain>
    </source>
</reference>
<dbReference type="InterPro" id="IPR003848">
    <property type="entry name" value="DUF218"/>
</dbReference>
<evidence type="ECO:0000256" key="1">
    <source>
        <dbReference type="SAM" id="Phobius"/>
    </source>
</evidence>
<dbReference type="EMBL" id="LT670846">
    <property type="protein sequence ID" value="SHK22726.1"/>
    <property type="molecule type" value="Genomic_DNA"/>
</dbReference>
<dbReference type="RefSeq" id="WP_231967135.1">
    <property type="nucleotide sequence ID" value="NZ_LT670846.1"/>
</dbReference>
<dbReference type="Proteomes" id="UP000189810">
    <property type="component" value="Chromosome I"/>
</dbReference>
<dbReference type="CDD" id="cd06259">
    <property type="entry name" value="YdcF-like"/>
    <property type="match status" value="1"/>
</dbReference>
<dbReference type="GO" id="GO:0000270">
    <property type="term" value="P:peptidoglycan metabolic process"/>
    <property type="evidence" value="ECO:0007669"/>
    <property type="project" value="TreeGrafter"/>
</dbReference>
<evidence type="ECO:0000313" key="4">
    <source>
        <dbReference type="Proteomes" id="UP000189810"/>
    </source>
</evidence>
<dbReference type="PANTHER" id="PTHR30336:SF4">
    <property type="entry name" value="ENVELOPE BIOGENESIS FACTOR ELYC"/>
    <property type="match status" value="1"/>
</dbReference>
<dbReference type="InterPro" id="IPR014729">
    <property type="entry name" value="Rossmann-like_a/b/a_fold"/>
</dbReference>
<evidence type="ECO:0000313" key="3">
    <source>
        <dbReference type="EMBL" id="SHK22726.1"/>
    </source>
</evidence>
<feature type="transmembrane region" description="Helical" evidence="1">
    <location>
        <begin position="35"/>
        <end position="51"/>
    </location>
</feature>
<sequence length="241" mass="27588">MIFLVKKLLSFWMFPPGVFILLLLFLSYRLRKDRLSYFLSISLALSLYLLSTEPVKDLLLTPLERSYPVPEKVEADAIVVLGGGSYSTGILKEDSMKRVLAAFVLHKRTNLPLILSGGSAVGNLPEADIMKSFLVELGIDKRKIITDVQSRDTEQNAKMIKEICEKMGYKKVVLVTSAYHMKRAVKEFQREGLEVVPYPTDFKRDLKYNFFSFMPKMGVLYDSYKAIREYVALLFYDLSLP</sequence>
<dbReference type="AlphaFoldDB" id="A0A1M6QR94"/>
<dbReference type="Pfam" id="PF02698">
    <property type="entry name" value="DUF218"/>
    <property type="match status" value="1"/>
</dbReference>
<organism evidence="3 4">
    <name type="scientific">Thermocrinis minervae</name>
    <dbReference type="NCBI Taxonomy" id="381751"/>
    <lineage>
        <taxon>Bacteria</taxon>
        <taxon>Pseudomonadati</taxon>
        <taxon>Aquificota</taxon>
        <taxon>Aquificia</taxon>
        <taxon>Aquificales</taxon>
        <taxon>Aquificaceae</taxon>
        <taxon>Thermocrinis</taxon>
    </lineage>
</organism>
<protein>
    <submittedName>
        <fullName evidence="3">Uncharacterized SAM-binding protein YcdF, DUF218 family</fullName>
    </submittedName>
</protein>
<dbReference type="PANTHER" id="PTHR30336">
    <property type="entry name" value="INNER MEMBRANE PROTEIN, PROBABLE PERMEASE"/>
    <property type="match status" value="1"/>
</dbReference>
<keyword evidence="1" id="KW-0472">Membrane</keyword>
<dbReference type="InterPro" id="IPR051599">
    <property type="entry name" value="Cell_Envelope_Assoc"/>
</dbReference>
<accession>A0A1M6QR94</accession>
<keyword evidence="1" id="KW-0812">Transmembrane</keyword>
<name>A0A1M6QR94_9AQUI</name>